<dbReference type="SUPFAM" id="SSF49785">
    <property type="entry name" value="Galactose-binding domain-like"/>
    <property type="match status" value="1"/>
</dbReference>
<dbReference type="GO" id="GO:0005764">
    <property type="term" value="C:lysosome"/>
    <property type="evidence" value="ECO:0007669"/>
    <property type="project" value="TreeGrafter"/>
</dbReference>
<dbReference type="PANTHER" id="PTHR10030:SF37">
    <property type="entry name" value="ALPHA-L-FUCOSIDASE-RELATED"/>
    <property type="match status" value="1"/>
</dbReference>
<name>A0AAE3QVB9_9BACT</name>
<dbReference type="InterPro" id="IPR057739">
    <property type="entry name" value="Glyco_hydro_29_N"/>
</dbReference>
<dbReference type="FunFam" id="3.20.20.80:FF:000052">
    <property type="entry name" value="Putative alpha-L-fucosidase 1"/>
    <property type="match status" value="1"/>
</dbReference>
<feature type="signal peptide" evidence="7">
    <location>
        <begin position="1"/>
        <end position="24"/>
    </location>
</feature>
<evidence type="ECO:0000313" key="10">
    <source>
        <dbReference type="EMBL" id="MDJ1483474.1"/>
    </source>
</evidence>
<dbReference type="InterPro" id="IPR000933">
    <property type="entry name" value="Glyco_hydro_29"/>
</dbReference>
<dbReference type="EC" id="3.2.1.51" evidence="3"/>
<evidence type="ECO:0000313" key="11">
    <source>
        <dbReference type="Proteomes" id="UP001241110"/>
    </source>
</evidence>
<reference evidence="10" key="1">
    <citation type="submission" date="2023-05" db="EMBL/GenBank/DDBJ databases">
        <authorList>
            <person name="Zhang X."/>
        </authorList>
    </citation>
    <scope>NUCLEOTIDE SEQUENCE</scope>
    <source>
        <strain evidence="10">YF14B1</strain>
    </source>
</reference>
<evidence type="ECO:0000256" key="3">
    <source>
        <dbReference type="ARBA" id="ARBA00012662"/>
    </source>
</evidence>
<feature type="domain" description="Glycoside hydrolase family 29 N-terminal" evidence="9">
    <location>
        <begin position="71"/>
        <end position="340"/>
    </location>
</feature>
<dbReference type="GO" id="GO:0004560">
    <property type="term" value="F:alpha-L-fucosidase activity"/>
    <property type="evidence" value="ECO:0007669"/>
    <property type="project" value="InterPro"/>
</dbReference>
<dbReference type="EMBL" id="JASJOS010000011">
    <property type="protein sequence ID" value="MDJ1483474.1"/>
    <property type="molecule type" value="Genomic_DNA"/>
</dbReference>
<keyword evidence="4 7" id="KW-0732">Signal</keyword>
<evidence type="ECO:0000256" key="5">
    <source>
        <dbReference type="ARBA" id="ARBA00022801"/>
    </source>
</evidence>
<dbReference type="Gene3D" id="2.60.120.260">
    <property type="entry name" value="Galactose-binding domain-like"/>
    <property type="match status" value="1"/>
</dbReference>
<dbReference type="PANTHER" id="PTHR10030">
    <property type="entry name" value="ALPHA-L-FUCOSIDASE"/>
    <property type="match status" value="1"/>
</dbReference>
<dbReference type="GO" id="GO:0016139">
    <property type="term" value="P:glycoside catabolic process"/>
    <property type="evidence" value="ECO:0007669"/>
    <property type="project" value="TreeGrafter"/>
</dbReference>
<dbReference type="SUPFAM" id="SSF51445">
    <property type="entry name" value="(Trans)glycosidases"/>
    <property type="match status" value="1"/>
</dbReference>
<proteinExistence type="inferred from homology"/>
<protein>
    <recommendedName>
        <fullName evidence="3">alpha-L-fucosidase</fullName>
        <ecNumber evidence="3">3.2.1.51</ecNumber>
    </recommendedName>
</protein>
<dbReference type="RefSeq" id="WP_313983370.1">
    <property type="nucleotide sequence ID" value="NZ_JASJOS010000011.1"/>
</dbReference>
<accession>A0AAE3QVB9</accession>
<dbReference type="InterPro" id="IPR016286">
    <property type="entry name" value="FUC_metazoa-typ"/>
</dbReference>
<evidence type="ECO:0000256" key="6">
    <source>
        <dbReference type="ARBA" id="ARBA00023295"/>
    </source>
</evidence>
<evidence type="ECO:0000256" key="2">
    <source>
        <dbReference type="ARBA" id="ARBA00007951"/>
    </source>
</evidence>
<comment type="function">
    <text evidence="1">Alpha-L-fucosidase is responsible for hydrolyzing the alpha-1,6-linked fucose joined to the reducing-end N-acetylglucosamine of the carbohydrate moieties of glycoproteins.</text>
</comment>
<comment type="caution">
    <text evidence="10">The sequence shown here is derived from an EMBL/GenBank/DDBJ whole genome shotgun (WGS) entry which is preliminary data.</text>
</comment>
<evidence type="ECO:0000256" key="1">
    <source>
        <dbReference type="ARBA" id="ARBA00004071"/>
    </source>
</evidence>
<dbReference type="InterPro" id="IPR000421">
    <property type="entry name" value="FA58C"/>
</dbReference>
<dbReference type="PRINTS" id="PR00741">
    <property type="entry name" value="GLHYDRLASE29"/>
</dbReference>
<dbReference type="Pfam" id="PF00754">
    <property type="entry name" value="F5_F8_type_C"/>
    <property type="match status" value="1"/>
</dbReference>
<dbReference type="GO" id="GO:0006004">
    <property type="term" value="P:fucose metabolic process"/>
    <property type="evidence" value="ECO:0007669"/>
    <property type="project" value="InterPro"/>
</dbReference>
<dbReference type="Gene3D" id="3.20.20.80">
    <property type="entry name" value="Glycosidases"/>
    <property type="match status" value="1"/>
</dbReference>
<dbReference type="Proteomes" id="UP001241110">
    <property type="component" value="Unassembled WGS sequence"/>
</dbReference>
<organism evidence="10 11">
    <name type="scientific">Xanthocytophaga flava</name>
    <dbReference type="NCBI Taxonomy" id="3048013"/>
    <lineage>
        <taxon>Bacteria</taxon>
        <taxon>Pseudomonadati</taxon>
        <taxon>Bacteroidota</taxon>
        <taxon>Cytophagia</taxon>
        <taxon>Cytophagales</taxon>
        <taxon>Rhodocytophagaceae</taxon>
        <taxon>Xanthocytophaga</taxon>
    </lineage>
</organism>
<sequence length="488" mass="54740">MQKNCISLRLTQLLLLVAPLVVQAQNAPKAVTPLAVTPQPRQLAYQQLETIAFIHYTVNAFTDKEWGDGTESPKIFNPSELDVKQWVKACKDGGLKQIILTAKHHDGFCLWPSKYTEHSIKNSPYKGGKGDIVKELSEACKEAGIKFGIYLSPWDRHEPAYGTSTYNDYYKNQLRELLTNYGEISEVWMDGAKGENAKNMEYDFEGYRAIIRELQPKAVIFSDAGPDVRWMGNEKGFAGETNWSLLDKSSIGIGQANSPGYKFLNTGQADGKDWLVGECDVSIRPGWFYHAAEDSKVKSLEHLLDIYYKSVGRNAVLLLNLPPDRRGLIHENDVERLKEFRTVVTETFRTNLALNKSAKADHFRSKEYLAQNTTDGSSRTFWATEDGVSQAMITIPFGRSTTFDRISLAEPIEFGQRVNSFTVEAFVEGKWEFVAKGTTIGYKRLLRIKPVTATQVRMTIGTAGTPLLISEIGIYKASAKDTGVDEFK</sequence>
<gene>
    <name evidence="10" type="ORF">QNI16_23445</name>
</gene>
<keyword evidence="6" id="KW-0326">Glycosidase</keyword>
<dbReference type="InterPro" id="IPR017853">
    <property type="entry name" value="GH"/>
</dbReference>
<comment type="similarity">
    <text evidence="2">Belongs to the glycosyl hydrolase 29 family.</text>
</comment>
<feature type="chain" id="PRO_5042095827" description="alpha-L-fucosidase" evidence="7">
    <location>
        <begin position="25"/>
        <end position="488"/>
    </location>
</feature>
<feature type="domain" description="F5/8 type C" evidence="8">
    <location>
        <begin position="364"/>
        <end position="463"/>
    </location>
</feature>
<evidence type="ECO:0000256" key="7">
    <source>
        <dbReference type="SAM" id="SignalP"/>
    </source>
</evidence>
<dbReference type="Pfam" id="PF01120">
    <property type="entry name" value="Alpha_L_fucos"/>
    <property type="match status" value="1"/>
</dbReference>
<evidence type="ECO:0000256" key="4">
    <source>
        <dbReference type="ARBA" id="ARBA00022729"/>
    </source>
</evidence>
<evidence type="ECO:0000259" key="8">
    <source>
        <dbReference type="Pfam" id="PF00754"/>
    </source>
</evidence>
<dbReference type="AlphaFoldDB" id="A0AAE3QVB9"/>
<evidence type="ECO:0000259" key="9">
    <source>
        <dbReference type="Pfam" id="PF01120"/>
    </source>
</evidence>
<dbReference type="SMART" id="SM00812">
    <property type="entry name" value="Alpha_L_fucos"/>
    <property type="match status" value="1"/>
</dbReference>
<dbReference type="InterPro" id="IPR008979">
    <property type="entry name" value="Galactose-bd-like_sf"/>
</dbReference>
<keyword evidence="5" id="KW-0378">Hydrolase</keyword>